<dbReference type="EMBL" id="RLIH01000002">
    <property type="protein sequence ID" value="RVU55440.1"/>
    <property type="molecule type" value="Genomic_DNA"/>
</dbReference>
<dbReference type="InterPro" id="IPR036390">
    <property type="entry name" value="WH_DNA-bd_sf"/>
</dbReference>
<proteinExistence type="predicted"/>
<dbReference type="SUPFAM" id="SSF46785">
    <property type="entry name" value="Winged helix' DNA-binding domain"/>
    <property type="match status" value="1"/>
</dbReference>
<dbReference type="Pfam" id="PF08279">
    <property type="entry name" value="HTH_11"/>
    <property type="match status" value="1"/>
</dbReference>
<dbReference type="InterPro" id="IPR051534">
    <property type="entry name" value="CBASS_pafABC_assoc_protein"/>
</dbReference>
<dbReference type="OrthoDB" id="9815009at2"/>
<reference evidence="2 3" key="1">
    <citation type="submission" date="2018-11" db="EMBL/GenBank/DDBJ databases">
        <title>Genome sequencing and assembly of Anaerosphaera sp. nov., GS7-6-2.</title>
        <authorList>
            <person name="Rettenmaier R."/>
            <person name="Liebl W."/>
            <person name="Zverlov V."/>
        </authorList>
    </citation>
    <scope>NUCLEOTIDE SEQUENCE [LARGE SCALE GENOMIC DNA]</scope>
    <source>
        <strain evidence="2 3">GS7-6-2</strain>
    </source>
</reference>
<evidence type="ECO:0000259" key="1">
    <source>
        <dbReference type="Pfam" id="PF08279"/>
    </source>
</evidence>
<gene>
    <name evidence="2" type="ORF">EF514_01540</name>
</gene>
<dbReference type="InterPro" id="IPR036388">
    <property type="entry name" value="WH-like_DNA-bd_sf"/>
</dbReference>
<feature type="domain" description="Helix-turn-helix type 11" evidence="1">
    <location>
        <begin position="5"/>
        <end position="60"/>
    </location>
</feature>
<comment type="caution">
    <text evidence="2">The sequence shown here is derived from an EMBL/GenBank/DDBJ whole genome shotgun (WGS) entry which is preliminary data.</text>
</comment>
<dbReference type="PANTHER" id="PTHR34580:SF1">
    <property type="entry name" value="PROTEIN PAFC"/>
    <property type="match status" value="1"/>
</dbReference>
<sequence length="184" mass="21622">MKLDRRLEILLTLLQSDWVSSQELAEQHKVDKRTINRDMDFLKEAGIPIMGKRGNAGGYKVDDNFKLKNKKLSLKEQHQLMKTIKESDKVSEEQIEYVIDQVEEKIIESTKDWFEIQMEDEKLNEIVRKIKTAILREQEIEIELKSGEIIDGVPEKLIVKEDGLYLGIDKRFIKIERIKIIKLV</sequence>
<dbReference type="RefSeq" id="WP_127723128.1">
    <property type="nucleotide sequence ID" value="NZ_RLIH01000002.1"/>
</dbReference>
<name>A0A437S8L1_9FIRM</name>
<evidence type="ECO:0000313" key="2">
    <source>
        <dbReference type="EMBL" id="RVU55440.1"/>
    </source>
</evidence>
<evidence type="ECO:0000313" key="3">
    <source>
        <dbReference type="Proteomes" id="UP000288812"/>
    </source>
</evidence>
<dbReference type="Gene3D" id="1.10.10.10">
    <property type="entry name" value="Winged helix-like DNA-binding domain superfamily/Winged helix DNA-binding domain"/>
    <property type="match status" value="1"/>
</dbReference>
<protein>
    <submittedName>
        <fullName evidence="2">HTH domain-containing protein</fullName>
    </submittedName>
</protein>
<dbReference type="AlphaFoldDB" id="A0A437S8L1"/>
<dbReference type="PANTHER" id="PTHR34580">
    <property type="match status" value="1"/>
</dbReference>
<dbReference type="InterPro" id="IPR013196">
    <property type="entry name" value="HTH_11"/>
</dbReference>
<keyword evidence="3" id="KW-1185">Reference proteome</keyword>
<dbReference type="Proteomes" id="UP000288812">
    <property type="component" value="Unassembled WGS sequence"/>
</dbReference>
<accession>A0A437S8L1</accession>
<organism evidence="2 3">
    <name type="scientific">Anaerosphaera multitolerans</name>
    <dbReference type="NCBI Taxonomy" id="2487351"/>
    <lineage>
        <taxon>Bacteria</taxon>
        <taxon>Bacillati</taxon>
        <taxon>Bacillota</taxon>
        <taxon>Tissierellia</taxon>
        <taxon>Tissierellales</taxon>
        <taxon>Peptoniphilaceae</taxon>
        <taxon>Anaerosphaera</taxon>
    </lineage>
</organism>